<sequence length="336" mass="37948">MAPESVTKIRDDLKNKKTLGYGLMSFTWRANPVPIEDAITTMGELLKVVPADTHKILFNLGEFYGEPYLNLKYAKKFIDSLDAEDKKKIFVSVKGGMDNATLAPAGTRQGIVKSVEGCLDVLGFIDIFECARIDLDHWEESFDTLIEYVEAGKIGALSLSELTKDQIEMVFNKKNYKDYIVCCELELSLFSNKIIQDGTTEYLNNHGVSVVAYSPLGRGLLTKQIKSVKDIPEGDFRSHLKRFQDEAMAHNIKLINFLEENFTSKRDITLPQLALAWVRKNNTIYNNINFIPIPSGTTPARVQENFAIKEISDEEFAKINEFLKSFTTAGDRYETA</sequence>
<evidence type="ECO:0000256" key="1">
    <source>
        <dbReference type="ARBA" id="ARBA00023002"/>
    </source>
</evidence>
<keyword evidence="4" id="KW-1185">Reference proteome</keyword>
<dbReference type="PANTHER" id="PTHR43625:SF78">
    <property type="entry name" value="PYRIDOXAL REDUCTASE-RELATED"/>
    <property type="match status" value="1"/>
</dbReference>
<evidence type="ECO:0000313" key="4">
    <source>
        <dbReference type="Proteomes" id="UP000095358"/>
    </source>
</evidence>
<protein>
    <submittedName>
        <fullName evidence="3">Putative pyridoxal reductase</fullName>
    </submittedName>
</protein>
<feature type="domain" description="NADP-dependent oxidoreductase" evidence="2">
    <location>
        <begin position="19"/>
        <end position="323"/>
    </location>
</feature>
<keyword evidence="1" id="KW-0560">Oxidoreductase</keyword>
<dbReference type="EMBL" id="LPNN01000012">
    <property type="protein sequence ID" value="OEJ80318.1"/>
    <property type="molecule type" value="Genomic_DNA"/>
</dbReference>
<dbReference type="PANTHER" id="PTHR43625">
    <property type="entry name" value="AFLATOXIN B1 ALDEHYDE REDUCTASE"/>
    <property type="match status" value="1"/>
</dbReference>
<dbReference type="GO" id="GO:0005737">
    <property type="term" value="C:cytoplasm"/>
    <property type="evidence" value="ECO:0007669"/>
    <property type="project" value="TreeGrafter"/>
</dbReference>
<dbReference type="SUPFAM" id="SSF51430">
    <property type="entry name" value="NAD(P)-linked oxidoreductase"/>
    <property type="match status" value="1"/>
</dbReference>
<dbReference type="InterPro" id="IPR023210">
    <property type="entry name" value="NADP_OxRdtase_dom"/>
</dbReference>
<evidence type="ECO:0000259" key="2">
    <source>
        <dbReference type="Pfam" id="PF00248"/>
    </source>
</evidence>
<gene>
    <name evidence="3" type="ORF">AWRI3580_g4050</name>
</gene>
<dbReference type="Pfam" id="PF00248">
    <property type="entry name" value="Aldo_ket_red"/>
    <property type="match status" value="1"/>
</dbReference>
<dbReference type="Gene3D" id="3.20.20.100">
    <property type="entry name" value="NADP-dependent oxidoreductase domain"/>
    <property type="match status" value="1"/>
</dbReference>
<organism evidence="3 4">
    <name type="scientific">Hanseniaspora uvarum</name>
    <name type="common">Yeast</name>
    <name type="synonym">Kloeckera apiculata</name>
    <dbReference type="NCBI Taxonomy" id="29833"/>
    <lineage>
        <taxon>Eukaryota</taxon>
        <taxon>Fungi</taxon>
        <taxon>Dikarya</taxon>
        <taxon>Ascomycota</taxon>
        <taxon>Saccharomycotina</taxon>
        <taxon>Saccharomycetes</taxon>
        <taxon>Saccharomycodales</taxon>
        <taxon>Saccharomycodaceae</taxon>
        <taxon>Hanseniaspora</taxon>
    </lineage>
</organism>
<evidence type="ECO:0000313" key="3">
    <source>
        <dbReference type="EMBL" id="OEJ80318.1"/>
    </source>
</evidence>
<dbReference type="OrthoDB" id="37537at2759"/>
<dbReference type="VEuPathDB" id="FungiDB:AWRI3580_g4050"/>
<dbReference type="InterPro" id="IPR036812">
    <property type="entry name" value="NAD(P)_OxRdtase_dom_sf"/>
</dbReference>
<dbReference type="GO" id="GO:0016491">
    <property type="term" value="F:oxidoreductase activity"/>
    <property type="evidence" value="ECO:0007669"/>
    <property type="project" value="UniProtKB-KW"/>
</dbReference>
<name>A0A1E5R086_HANUV</name>
<dbReference type="InterPro" id="IPR050791">
    <property type="entry name" value="Aldo-Keto_reductase"/>
</dbReference>
<proteinExistence type="predicted"/>
<dbReference type="Proteomes" id="UP000095358">
    <property type="component" value="Unassembled WGS sequence"/>
</dbReference>
<comment type="caution">
    <text evidence="3">The sequence shown here is derived from an EMBL/GenBank/DDBJ whole genome shotgun (WGS) entry which is preliminary data.</text>
</comment>
<reference evidence="4" key="1">
    <citation type="journal article" date="2016" name="Genome Announc.">
        <title>Genome sequences of three species of Hanseniaspora isolated from spontaneous wine fermentations.</title>
        <authorList>
            <person name="Sternes P.R."/>
            <person name="Lee D."/>
            <person name="Kutyna D.R."/>
            <person name="Borneman A.R."/>
        </authorList>
    </citation>
    <scope>NUCLEOTIDE SEQUENCE [LARGE SCALE GENOMIC DNA]</scope>
    <source>
        <strain evidence="4">AWRI3580</strain>
    </source>
</reference>
<dbReference type="AlphaFoldDB" id="A0A1E5R086"/>
<dbReference type="STRING" id="29833.A0A1E5R086"/>
<accession>A0A1E5R086</accession>